<dbReference type="AlphaFoldDB" id="A0A4Y2X0B2"/>
<feature type="region of interest" description="Disordered" evidence="1">
    <location>
        <begin position="1"/>
        <end position="88"/>
    </location>
</feature>
<feature type="compositionally biased region" description="Polar residues" evidence="1">
    <location>
        <begin position="29"/>
        <end position="39"/>
    </location>
</feature>
<comment type="caution">
    <text evidence="2">The sequence shown here is derived from an EMBL/GenBank/DDBJ whole genome shotgun (WGS) entry which is preliminary data.</text>
</comment>
<reference evidence="2 3" key="1">
    <citation type="journal article" date="2019" name="Sci. Rep.">
        <title>Orb-weaving spider Araneus ventricosus genome elucidates the spidroin gene catalogue.</title>
        <authorList>
            <person name="Kono N."/>
            <person name="Nakamura H."/>
            <person name="Ohtoshi R."/>
            <person name="Moran D.A.P."/>
            <person name="Shinohara A."/>
            <person name="Yoshida Y."/>
            <person name="Fujiwara M."/>
            <person name="Mori M."/>
            <person name="Tomita M."/>
            <person name="Arakawa K."/>
        </authorList>
    </citation>
    <scope>NUCLEOTIDE SEQUENCE [LARGE SCALE GENOMIC DNA]</scope>
</reference>
<feature type="compositionally biased region" description="Basic and acidic residues" evidence="1">
    <location>
        <begin position="1"/>
        <end position="15"/>
    </location>
</feature>
<protein>
    <submittedName>
        <fullName evidence="2">Uncharacterized protein</fullName>
    </submittedName>
</protein>
<organism evidence="2 3">
    <name type="scientific">Araneus ventricosus</name>
    <name type="common">Orbweaver spider</name>
    <name type="synonym">Epeira ventricosa</name>
    <dbReference type="NCBI Taxonomy" id="182803"/>
    <lineage>
        <taxon>Eukaryota</taxon>
        <taxon>Metazoa</taxon>
        <taxon>Ecdysozoa</taxon>
        <taxon>Arthropoda</taxon>
        <taxon>Chelicerata</taxon>
        <taxon>Arachnida</taxon>
        <taxon>Araneae</taxon>
        <taxon>Araneomorphae</taxon>
        <taxon>Entelegynae</taxon>
        <taxon>Araneoidea</taxon>
        <taxon>Araneidae</taxon>
        <taxon>Araneus</taxon>
    </lineage>
</organism>
<sequence length="88" mass="9682">MKKAGKWETVKESKAAKRSRILAGKRNQDSSLLNKQALNKQDFLKVPKNTSMENESDPPLKVDTSDEDDLSDMSTSDTDAPPPSSKSS</sequence>
<evidence type="ECO:0000313" key="3">
    <source>
        <dbReference type="Proteomes" id="UP000499080"/>
    </source>
</evidence>
<gene>
    <name evidence="2" type="ORF">AVEN_8360_1</name>
</gene>
<evidence type="ECO:0000313" key="2">
    <source>
        <dbReference type="EMBL" id="GBO42961.1"/>
    </source>
</evidence>
<proteinExistence type="predicted"/>
<evidence type="ECO:0000256" key="1">
    <source>
        <dbReference type="SAM" id="MobiDB-lite"/>
    </source>
</evidence>
<name>A0A4Y2X0B2_ARAVE</name>
<accession>A0A4Y2X0B2</accession>
<dbReference type="EMBL" id="BGPR01069247">
    <property type="protein sequence ID" value="GBO42961.1"/>
    <property type="molecule type" value="Genomic_DNA"/>
</dbReference>
<dbReference type="Proteomes" id="UP000499080">
    <property type="component" value="Unassembled WGS sequence"/>
</dbReference>
<keyword evidence="3" id="KW-1185">Reference proteome</keyword>